<sequence>RIISPWVNPLVVVLSSGPSNFSFFIPPGSLASEYKTGLQFSPYAISIENMIIGFHRFSMGSVNSVIILEEGSPPQLRAVMMSFIWFFLGLSEFALMPFFFHPVIGKSKVMSALGKKRAILASEHRQLITSIPGSKRLWEDSLRSPGDSLPSSGRNSEEDDDETTTFEDGINQKLNHDIPYIGMECGVVAALKNRIIAKDANFYPHWMDFAVRSGYSADVIVECKANLSLLLLGIPIFCYGLVYNVNGTYFIDMALRMNGTVSDTMTIEPDVMYITNPVLNLSIVVLLLFWLNAKLQQWDILCDLLHKLQTDPVVPGQGEVMHMLVNAMEAQVQVIHLEMEPEPRALFIRNKLKHLPDDDHSWIDPFSCIHYMLSQDNKKHIFEIVVPFHQLRAFYNGTFVDSGFKNMSPPHLRAAMMSFRWFFMGMSEIALMTLFLHPVIGNSLQLQVALTAVCLAGFLFLGYLASKYAYYAERRRQIILSPATG</sequence>
<evidence type="ECO:0000313" key="4">
    <source>
        <dbReference type="Proteomes" id="UP000678499"/>
    </source>
</evidence>
<gene>
    <name evidence="3" type="ORF">NMOB1V02_LOCUS11379</name>
</gene>
<feature type="non-terminal residue" evidence="3">
    <location>
        <position position="485"/>
    </location>
</feature>
<organism evidence="3">
    <name type="scientific">Notodromas monacha</name>
    <dbReference type="NCBI Taxonomy" id="399045"/>
    <lineage>
        <taxon>Eukaryota</taxon>
        <taxon>Metazoa</taxon>
        <taxon>Ecdysozoa</taxon>
        <taxon>Arthropoda</taxon>
        <taxon>Crustacea</taxon>
        <taxon>Oligostraca</taxon>
        <taxon>Ostracoda</taxon>
        <taxon>Podocopa</taxon>
        <taxon>Podocopida</taxon>
        <taxon>Cypridocopina</taxon>
        <taxon>Cypridoidea</taxon>
        <taxon>Cyprididae</taxon>
        <taxon>Notodromas</taxon>
    </lineage>
</organism>
<protein>
    <submittedName>
        <fullName evidence="3">Uncharacterized protein</fullName>
    </submittedName>
</protein>
<dbReference type="InterPro" id="IPR036259">
    <property type="entry name" value="MFS_trans_sf"/>
</dbReference>
<reference evidence="3" key="1">
    <citation type="submission" date="2020-11" db="EMBL/GenBank/DDBJ databases">
        <authorList>
            <person name="Tran Van P."/>
        </authorList>
    </citation>
    <scope>NUCLEOTIDE SEQUENCE</scope>
</reference>
<accession>A0A7R9GJQ6</accession>
<dbReference type="Proteomes" id="UP000678499">
    <property type="component" value="Unassembled WGS sequence"/>
</dbReference>
<feature type="transmembrane region" description="Helical" evidence="2">
    <location>
        <begin position="446"/>
        <end position="466"/>
    </location>
</feature>
<keyword evidence="2" id="KW-0472">Membrane</keyword>
<dbReference type="AlphaFoldDB" id="A0A7R9GJQ6"/>
<keyword evidence="2" id="KW-0812">Transmembrane</keyword>
<evidence type="ECO:0000313" key="3">
    <source>
        <dbReference type="EMBL" id="CAD7283768.1"/>
    </source>
</evidence>
<dbReference type="Gene3D" id="1.20.1250.20">
    <property type="entry name" value="MFS general substrate transporter like domains"/>
    <property type="match status" value="1"/>
</dbReference>
<evidence type="ECO:0000256" key="2">
    <source>
        <dbReference type="SAM" id="Phobius"/>
    </source>
</evidence>
<proteinExistence type="predicted"/>
<feature type="transmembrane region" description="Helical" evidence="2">
    <location>
        <begin position="229"/>
        <end position="251"/>
    </location>
</feature>
<feature type="transmembrane region" description="Helical" evidence="2">
    <location>
        <begin position="78"/>
        <end position="100"/>
    </location>
</feature>
<evidence type="ECO:0000256" key="1">
    <source>
        <dbReference type="SAM" id="MobiDB-lite"/>
    </source>
</evidence>
<keyword evidence="4" id="KW-1185">Reference proteome</keyword>
<dbReference type="EMBL" id="CAJPEX010006077">
    <property type="protein sequence ID" value="CAG0923920.1"/>
    <property type="molecule type" value="Genomic_DNA"/>
</dbReference>
<feature type="non-terminal residue" evidence="3">
    <location>
        <position position="1"/>
    </location>
</feature>
<dbReference type="EMBL" id="OA888114">
    <property type="protein sequence ID" value="CAD7283768.1"/>
    <property type="molecule type" value="Genomic_DNA"/>
</dbReference>
<keyword evidence="2" id="KW-1133">Transmembrane helix</keyword>
<feature type="transmembrane region" description="Helical" evidence="2">
    <location>
        <begin position="421"/>
        <end position="440"/>
    </location>
</feature>
<name>A0A7R9GJQ6_9CRUS</name>
<feature type="transmembrane region" description="Helical" evidence="2">
    <location>
        <begin position="271"/>
        <end position="291"/>
    </location>
</feature>
<feature type="region of interest" description="Disordered" evidence="1">
    <location>
        <begin position="139"/>
        <end position="165"/>
    </location>
</feature>